<dbReference type="STRING" id="551996.SAMN05192573_11719"/>
<sequence length="55" mass="6303">MEKLRINTMITGNEADEAGIFLMIDYAAMLQLFQIRKVIAGVIPFAVFVELMRRI</sequence>
<dbReference type="EMBL" id="FNCG01000017">
    <property type="protein sequence ID" value="SDI18936.1"/>
    <property type="molecule type" value="Genomic_DNA"/>
</dbReference>
<accession>A0A1G8IJ20</accession>
<proteinExistence type="predicted"/>
<protein>
    <submittedName>
        <fullName evidence="1">Uncharacterized protein</fullName>
    </submittedName>
</protein>
<keyword evidence="2" id="KW-1185">Reference proteome</keyword>
<evidence type="ECO:0000313" key="2">
    <source>
        <dbReference type="Proteomes" id="UP000199705"/>
    </source>
</evidence>
<evidence type="ECO:0000313" key="1">
    <source>
        <dbReference type="EMBL" id="SDI18936.1"/>
    </source>
</evidence>
<dbReference type="AlphaFoldDB" id="A0A1G8IJ20"/>
<name>A0A1G8IJ20_9SPHI</name>
<organism evidence="1 2">
    <name type="scientific">Mucilaginibacter gossypii</name>
    <dbReference type="NCBI Taxonomy" id="551996"/>
    <lineage>
        <taxon>Bacteria</taxon>
        <taxon>Pseudomonadati</taxon>
        <taxon>Bacteroidota</taxon>
        <taxon>Sphingobacteriia</taxon>
        <taxon>Sphingobacteriales</taxon>
        <taxon>Sphingobacteriaceae</taxon>
        <taxon>Mucilaginibacter</taxon>
    </lineage>
</organism>
<dbReference type="Proteomes" id="UP000199705">
    <property type="component" value="Unassembled WGS sequence"/>
</dbReference>
<reference evidence="2" key="1">
    <citation type="submission" date="2016-10" db="EMBL/GenBank/DDBJ databases">
        <authorList>
            <person name="Varghese N."/>
            <person name="Submissions S."/>
        </authorList>
    </citation>
    <scope>NUCLEOTIDE SEQUENCE [LARGE SCALE GENOMIC DNA]</scope>
    <source>
        <strain evidence="2">Gh-67</strain>
    </source>
</reference>
<gene>
    <name evidence="1" type="ORF">SAMN05192573_11719</name>
</gene>